<dbReference type="AlphaFoldDB" id="A0AAD4UG10"/>
<dbReference type="PANTHER" id="PTHR11431">
    <property type="entry name" value="FERRITIN"/>
    <property type="match status" value="1"/>
</dbReference>
<dbReference type="PANTHER" id="PTHR11431:SF97">
    <property type="entry name" value="FERRITIN HEAVY POLYPEPTIDE-LIKE 17-RELATED"/>
    <property type="match status" value="1"/>
</dbReference>
<dbReference type="GO" id="GO:0006879">
    <property type="term" value="P:intracellular iron ion homeostasis"/>
    <property type="evidence" value="ECO:0007669"/>
    <property type="project" value="UniProtKB-KW"/>
</dbReference>
<dbReference type="InterPro" id="IPR001519">
    <property type="entry name" value="Ferritin"/>
</dbReference>
<dbReference type="InterPro" id="IPR012347">
    <property type="entry name" value="Ferritin-like"/>
</dbReference>
<accession>A0AAD4UG10</accession>
<keyword evidence="10" id="KW-1185">Reference proteome</keyword>
<evidence type="ECO:0000256" key="2">
    <source>
        <dbReference type="ARBA" id="ARBA00022434"/>
    </source>
</evidence>
<evidence type="ECO:0000256" key="3">
    <source>
        <dbReference type="ARBA" id="ARBA00022723"/>
    </source>
</evidence>
<evidence type="ECO:0000313" key="10">
    <source>
        <dbReference type="Proteomes" id="UP001214576"/>
    </source>
</evidence>
<dbReference type="CDD" id="cd01056">
    <property type="entry name" value="Euk_Ferritin"/>
    <property type="match status" value="1"/>
</dbReference>
<dbReference type="GO" id="GO:0008199">
    <property type="term" value="F:ferric iron binding"/>
    <property type="evidence" value="ECO:0007669"/>
    <property type="project" value="InterPro"/>
</dbReference>
<feature type="binding site" evidence="5">
    <location>
        <position position="251"/>
    </location>
    <ligand>
        <name>Fe cation</name>
        <dbReference type="ChEBI" id="CHEBI:24875"/>
        <label>1</label>
    </ligand>
</feature>
<proteinExistence type="inferred from homology"/>
<organism evidence="9 10">
    <name type="scientific">Ovis ammon polii</name>
    <dbReference type="NCBI Taxonomy" id="230172"/>
    <lineage>
        <taxon>Eukaryota</taxon>
        <taxon>Metazoa</taxon>
        <taxon>Chordata</taxon>
        <taxon>Craniata</taxon>
        <taxon>Vertebrata</taxon>
        <taxon>Euteleostomi</taxon>
        <taxon>Mammalia</taxon>
        <taxon>Eutheria</taxon>
        <taxon>Laurasiatheria</taxon>
        <taxon>Artiodactyla</taxon>
        <taxon>Ruminantia</taxon>
        <taxon>Pecora</taxon>
        <taxon>Bovidae</taxon>
        <taxon>Caprinae</taxon>
        <taxon>Ovis</taxon>
    </lineage>
</organism>
<evidence type="ECO:0000256" key="5">
    <source>
        <dbReference type="PIRSR" id="PIRSR601519-1"/>
    </source>
</evidence>
<gene>
    <name evidence="9" type="ORF">MG293_005809</name>
</gene>
<evidence type="ECO:0000256" key="1">
    <source>
        <dbReference type="ARBA" id="ARBA00007513"/>
    </source>
</evidence>
<dbReference type="PROSITE" id="PS50905">
    <property type="entry name" value="FERRITIN_LIKE"/>
    <property type="match status" value="1"/>
</dbReference>
<dbReference type="InterPro" id="IPR008331">
    <property type="entry name" value="Ferritin_DPS_dom"/>
</dbReference>
<dbReference type="Gene3D" id="1.20.1260.10">
    <property type="match status" value="1"/>
</dbReference>
<feature type="binding site" evidence="5">
    <location>
        <position position="217"/>
    </location>
    <ligand>
        <name>Fe cation</name>
        <dbReference type="ChEBI" id="CHEBI:24875"/>
        <label>1</label>
    </ligand>
</feature>
<keyword evidence="4 5" id="KW-0408">Iron</keyword>
<dbReference type="FunFam" id="1.20.1260.10:FF:000002">
    <property type="entry name" value="Ferritin, mitochondrial"/>
    <property type="match status" value="1"/>
</dbReference>
<dbReference type="SUPFAM" id="SSF47240">
    <property type="entry name" value="Ferritin-like"/>
    <property type="match status" value="1"/>
</dbReference>
<evidence type="ECO:0000256" key="4">
    <source>
        <dbReference type="ARBA" id="ARBA00023004"/>
    </source>
</evidence>
<comment type="caution">
    <text evidence="9">The sequence shown here is derived from an EMBL/GenBank/DDBJ whole genome shotgun (WGS) entry which is preliminary data.</text>
</comment>
<dbReference type="Pfam" id="PF00210">
    <property type="entry name" value="Ferritin"/>
    <property type="match status" value="1"/>
</dbReference>
<evidence type="ECO:0000259" key="8">
    <source>
        <dbReference type="PROSITE" id="PS50905"/>
    </source>
</evidence>
<evidence type="ECO:0000313" key="9">
    <source>
        <dbReference type="EMBL" id="KAI4545543.1"/>
    </source>
</evidence>
<dbReference type="GO" id="GO:0005737">
    <property type="term" value="C:cytoplasm"/>
    <property type="evidence" value="ECO:0007669"/>
    <property type="project" value="TreeGrafter"/>
</dbReference>
<evidence type="ECO:0000256" key="7">
    <source>
        <dbReference type="SAM" id="MobiDB-lite"/>
    </source>
</evidence>
<feature type="domain" description="Ferritin-like diiron" evidence="8">
    <location>
        <begin position="120"/>
        <end position="269"/>
    </location>
</feature>
<dbReference type="EMBL" id="JAKZEL010000003">
    <property type="protein sequence ID" value="KAI4545543.1"/>
    <property type="molecule type" value="Genomic_DNA"/>
</dbReference>
<dbReference type="Proteomes" id="UP001214576">
    <property type="component" value="Unassembled WGS sequence"/>
</dbReference>
<keyword evidence="3 5" id="KW-0479">Metal-binding</keyword>
<dbReference type="GO" id="GO:0006826">
    <property type="term" value="P:iron ion transport"/>
    <property type="evidence" value="ECO:0007669"/>
    <property type="project" value="InterPro"/>
</dbReference>
<keyword evidence="2 6" id="KW-0409">Iron storage</keyword>
<dbReference type="InterPro" id="IPR009040">
    <property type="entry name" value="Ferritin-like_diiron"/>
</dbReference>
<sequence>MVALDAGIAESLSDKLVLGYSDNPKVKPASSKLCYDNGETNFNQKSLKKFYKRARTQPPVVWPRARFWSPTSSTMGRLRGGRWRSRPRRCRPRKPADRAPIPWALESPAMMPTPPSQVRQNYRLECEAALNSHTALEFHASFQCLAVAFYLNRDDVGLKHFYRFFLLRSHEHSKTAESLMFLQNRRGGRISFLDIRMPETQQWESALQAMQDTLHLEKSVNQSLLDLHKLATDSSDAHLCHFLGTGYLDQQVKFIKELGDHVSNLSNVGSPEGSLAEYVFDKLTLGDGDKED</sequence>
<dbReference type="GO" id="GO:0008198">
    <property type="term" value="F:ferrous iron binding"/>
    <property type="evidence" value="ECO:0007669"/>
    <property type="project" value="TreeGrafter"/>
</dbReference>
<evidence type="ECO:0000256" key="6">
    <source>
        <dbReference type="RuleBase" id="RU361145"/>
    </source>
</evidence>
<feature type="binding site" evidence="5">
    <location>
        <position position="137"/>
    </location>
    <ligand>
        <name>Fe cation</name>
        <dbReference type="ChEBI" id="CHEBI:24875"/>
        <label>1</label>
    </ligand>
</feature>
<feature type="region of interest" description="Disordered" evidence="7">
    <location>
        <begin position="78"/>
        <end position="97"/>
    </location>
</feature>
<dbReference type="InterPro" id="IPR009078">
    <property type="entry name" value="Ferritin-like_SF"/>
</dbReference>
<feature type="compositionally biased region" description="Basic residues" evidence="7">
    <location>
        <begin position="79"/>
        <end position="93"/>
    </location>
</feature>
<comment type="similarity">
    <text evidence="1 6">Belongs to the ferritin family.</text>
</comment>
<name>A0AAD4UG10_OVIAM</name>
<reference evidence="9" key="1">
    <citation type="submission" date="2022-03" db="EMBL/GenBank/DDBJ databases">
        <title>Genomic analyses of argali, domestic sheep and their hybrids provide insights into chromosomal evolution, heterosis and genetic basis of agronomic traits.</title>
        <authorList>
            <person name="Li M."/>
        </authorList>
    </citation>
    <scope>NUCLEOTIDE SEQUENCE</scope>
    <source>
        <strain evidence="9">CAU-MHL-2022a</strain>
        <tissue evidence="9">Skin</tissue>
    </source>
</reference>
<protein>
    <recommendedName>
        <fullName evidence="6">Ferritin</fullName>
    </recommendedName>
</protein>
<comment type="function">
    <text evidence="6">Stores iron in a soluble, non-toxic, readily available form. Important for iron homeostasis. Iron is taken up in the ferrous form and deposited as ferric hydroxides after oxidation.</text>
</comment>